<dbReference type="InterPro" id="IPR052895">
    <property type="entry name" value="HetReg/Transcr_Mod"/>
</dbReference>
<organism evidence="1 2">
    <name type="scientific">Bipolaris oryzae ATCC 44560</name>
    <dbReference type="NCBI Taxonomy" id="930090"/>
    <lineage>
        <taxon>Eukaryota</taxon>
        <taxon>Fungi</taxon>
        <taxon>Dikarya</taxon>
        <taxon>Ascomycota</taxon>
        <taxon>Pezizomycotina</taxon>
        <taxon>Dothideomycetes</taxon>
        <taxon>Pleosporomycetidae</taxon>
        <taxon>Pleosporales</taxon>
        <taxon>Pleosporineae</taxon>
        <taxon>Pleosporaceae</taxon>
        <taxon>Bipolaris</taxon>
    </lineage>
</organism>
<proteinExistence type="predicted"/>
<name>W6ZBN4_COCMI</name>
<evidence type="ECO:0000313" key="2">
    <source>
        <dbReference type="Proteomes" id="UP000054032"/>
    </source>
</evidence>
<dbReference type="EMBL" id="KI963955">
    <property type="protein sequence ID" value="EUC47208.1"/>
    <property type="molecule type" value="Genomic_DNA"/>
</dbReference>
<dbReference type="STRING" id="930090.W6ZBN4"/>
<dbReference type="PANTHER" id="PTHR24148:SF64">
    <property type="entry name" value="HETEROKARYON INCOMPATIBILITY DOMAIN-CONTAINING PROTEIN"/>
    <property type="match status" value="1"/>
</dbReference>
<protein>
    <submittedName>
        <fullName evidence="1">Uncharacterized protein</fullName>
    </submittedName>
</protein>
<dbReference type="Pfam" id="PF26639">
    <property type="entry name" value="Het-6_barrel"/>
    <property type="match status" value="1"/>
</dbReference>
<keyword evidence="2" id="KW-1185">Reference proteome</keyword>
<dbReference type="Proteomes" id="UP000054032">
    <property type="component" value="Unassembled WGS sequence"/>
</dbReference>
<dbReference type="AlphaFoldDB" id="W6ZBN4"/>
<dbReference type="GeneID" id="19127740"/>
<accession>W6ZBN4</accession>
<dbReference type="HOGENOM" id="CLU_1053707_0_0_1"/>
<dbReference type="KEGG" id="bor:COCMIDRAFT_90727"/>
<dbReference type="RefSeq" id="XP_007686266.1">
    <property type="nucleotide sequence ID" value="XM_007688076.1"/>
</dbReference>
<gene>
    <name evidence="1" type="ORF">COCMIDRAFT_90727</name>
</gene>
<dbReference type="OrthoDB" id="3683271at2759"/>
<reference evidence="1 2" key="1">
    <citation type="journal article" date="2013" name="PLoS Genet.">
        <title>Comparative genome structure, secondary metabolite, and effector coding capacity across Cochliobolus pathogens.</title>
        <authorList>
            <person name="Condon B.J."/>
            <person name="Leng Y."/>
            <person name="Wu D."/>
            <person name="Bushley K.E."/>
            <person name="Ohm R.A."/>
            <person name="Otillar R."/>
            <person name="Martin J."/>
            <person name="Schackwitz W."/>
            <person name="Grimwood J."/>
            <person name="MohdZainudin N."/>
            <person name="Xue C."/>
            <person name="Wang R."/>
            <person name="Manning V.A."/>
            <person name="Dhillon B."/>
            <person name="Tu Z.J."/>
            <person name="Steffenson B.J."/>
            <person name="Salamov A."/>
            <person name="Sun H."/>
            <person name="Lowry S."/>
            <person name="LaButti K."/>
            <person name="Han J."/>
            <person name="Copeland A."/>
            <person name="Lindquist E."/>
            <person name="Barry K."/>
            <person name="Schmutz J."/>
            <person name="Baker S.E."/>
            <person name="Ciuffetti L.M."/>
            <person name="Grigoriev I.V."/>
            <person name="Zhong S."/>
            <person name="Turgeon B.G."/>
        </authorList>
    </citation>
    <scope>NUCLEOTIDE SEQUENCE [LARGE SCALE GENOMIC DNA]</scope>
    <source>
        <strain evidence="1 2">ATCC 44560</strain>
    </source>
</reference>
<dbReference type="PANTHER" id="PTHR24148">
    <property type="entry name" value="ANKYRIN REPEAT DOMAIN-CONTAINING PROTEIN 39 HOMOLOG-RELATED"/>
    <property type="match status" value="1"/>
</dbReference>
<sequence length="264" mass="29854">MTGEYYKPSNPRLPSWVPDFGSRSTRPVSSFLPNQDVGESQRVFMTAGPDRSRSLSAIQFGDDPRTLILRGRVFDVVNQRGEVYPSPDDINFASRASKPILDQWKTMAMNTQSGTYHSLHAKEDAFWRTTLIDLQVEGLHFEENAGWIPAQRLPVDAKYIPPKTTKEEGHLLQAMEQRQLCLNGRRFCITKKGHFCLLPLTASEKDVICVLLGGEVPYVLRRTDDQSQDSYTMVGECYVHGIMDGEAIVDILEGKDKGDVFRLR</sequence>
<evidence type="ECO:0000313" key="1">
    <source>
        <dbReference type="EMBL" id="EUC47208.1"/>
    </source>
</evidence>
<dbReference type="eggNOG" id="ENOG502SJ8J">
    <property type="taxonomic scope" value="Eukaryota"/>
</dbReference>